<proteinExistence type="predicted"/>
<evidence type="ECO:0000313" key="1">
    <source>
        <dbReference type="EMBL" id="RRT85048.1"/>
    </source>
</evidence>
<dbReference type="EMBL" id="AMZH03000186">
    <property type="protein sequence ID" value="RRT85048.1"/>
    <property type="molecule type" value="Genomic_DNA"/>
</dbReference>
<comment type="caution">
    <text evidence="1">The sequence shown here is derived from an EMBL/GenBank/DDBJ whole genome shotgun (WGS) entry which is preliminary data.</text>
</comment>
<gene>
    <name evidence="1" type="ORF">B296_00009581</name>
</gene>
<dbReference type="Proteomes" id="UP000287651">
    <property type="component" value="Unassembled WGS sequence"/>
</dbReference>
<organism evidence="1 2">
    <name type="scientific">Ensete ventricosum</name>
    <name type="common">Abyssinian banana</name>
    <name type="synonym">Musa ensete</name>
    <dbReference type="NCBI Taxonomy" id="4639"/>
    <lineage>
        <taxon>Eukaryota</taxon>
        <taxon>Viridiplantae</taxon>
        <taxon>Streptophyta</taxon>
        <taxon>Embryophyta</taxon>
        <taxon>Tracheophyta</taxon>
        <taxon>Spermatophyta</taxon>
        <taxon>Magnoliopsida</taxon>
        <taxon>Liliopsida</taxon>
        <taxon>Zingiberales</taxon>
        <taxon>Musaceae</taxon>
        <taxon>Ensete</taxon>
    </lineage>
</organism>
<evidence type="ECO:0000313" key="2">
    <source>
        <dbReference type="Proteomes" id="UP000287651"/>
    </source>
</evidence>
<name>A0A427B9C2_ENSVE</name>
<dbReference type="AlphaFoldDB" id="A0A427B9C2"/>
<sequence>MTPIGMVLACMWDSPIGRVAARSGDRLQAWCPSSAMHNGGDRLRHGWHLCAQEVRGIANLKNIVLIQELVCGRWSVYGHPKENYLENIGVLKPAVERVEEATTSPEGLRYPKVKCRSKRRWTRRSAPVPQRRIY</sequence>
<protein>
    <submittedName>
        <fullName evidence="1">Uncharacterized protein</fullName>
    </submittedName>
</protein>
<accession>A0A427B9C2</accession>
<reference evidence="1 2" key="1">
    <citation type="journal article" date="2014" name="Agronomy (Basel)">
        <title>A Draft Genome Sequence for Ensete ventricosum, the Drought-Tolerant Tree Against Hunger.</title>
        <authorList>
            <person name="Harrison J."/>
            <person name="Moore K.A."/>
            <person name="Paszkiewicz K."/>
            <person name="Jones T."/>
            <person name="Grant M."/>
            <person name="Ambacheew D."/>
            <person name="Muzemil S."/>
            <person name="Studholme D.J."/>
        </authorList>
    </citation>
    <scope>NUCLEOTIDE SEQUENCE [LARGE SCALE GENOMIC DNA]</scope>
</reference>